<protein>
    <submittedName>
        <fullName evidence="3">Alpha/beta hydrolase</fullName>
    </submittedName>
</protein>
<feature type="domain" description="BD-FAE-like" evidence="2">
    <location>
        <begin position="32"/>
        <end position="137"/>
    </location>
</feature>
<accession>A0A7W2EW01</accession>
<reference evidence="3 4" key="1">
    <citation type="submission" date="2020-07" db="EMBL/GenBank/DDBJ databases">
        <title>Novel species isolated from subtropical streams in China.</title>
        <authorList>
            <person name="Lu H."/>
        </authorList>
    </citation>
    <scope>NUCLEOTIDE SEQUENCE [LARGE SCALE GENOMIC DNA]</scope>
    <source>
        <strain evidence="3 4">LX20W</strain>
    </source>
</reference>
<dbReference type="SUPFAM" id="SSF53474">
    <property type="entry name" value="alpha/beta-Hydrolases"/>
    <property type="match status" value="1"/>
</dbReference>
<name>A0A7W2EW01_9BURK</name>
<dbReference type="PANTHER" id="PTHR48081">
    <property type="entry name" value="AB HYDROLASE SUPERFAMILY PROTEIN C4A8.06C"/>
    <property type="match status" value="1"/>
</dbReference>
<dbReference type="InterPro" id="IPR029058">
    <property type="entry name" value="AB_hydrolase_fold"/>
</dbReference>
<dbReference type="RefSeq" id="WP_182166297.1">
    <property type="nucleotide sequence ID" value="NZ_JACEZT010000017.1"/>
</dbReference>
<keyword evidence="1 3" id="KW-0378">Hydrolase</keyword>
<dbReference type="Gene3D" id="3.40.50.1820">
    <property type="entry name" value="alpha/beta hydrolase"/>
    <property type="match status" value="1"/>
</dbReference>
<gene>
    <name evidence="3" type="ORF">H3H37_21390</name>
</gene>
<organism evidence="3 4">
    <name type="scientific">Rugamonas brunnea</name>
    <dbReference type="NCBI Taxonomy" id="2758569"/>
    <lineage>
        <taxon>Bacteria</taxon>
        <taxon>Pseudomonadati</taxon>
        <taxon>Pseudomonadota</taxon>
        <taxon>Betaproteobacteria</taxon>
        <taxon>Burkholderiales</taxon>
        <taxon>Oxalobacteraceae</taxon>
        <taxon>Telluria group</taxon>
        <taxon>Rugamonas</taxon>
    </lineage>
</organism>
<dbReference type="InterPro" id="IPR049492">
    <property type="entry name" value="BD-FAE-like_dom"/>
</dbReference>
<keyword evidence="4" id="KW-1185">Reference proteome</keyword>
<dbReference type="EMBL" id="JACEZT010000017">
    <property type="protein sequence ID" value="MBA5639616.1"/>
    <property type="molecule type" value="Genomic_DNA"/>
</dbReference>
<dbReference type="InterPro" id="IPR050300">
    <property type="entry name" value="GDXG_lipolytic_enzyme"/>
</dbReference>
<proteinExistence type="predicted"/>
<evidence type="ECO:0000313" key="3">
    <source>
        <dbReference type="EMBL" id="MBA5639616.1"/>
    </source>
</evidence>
<dbReference type="GO" id="GO:0016787">
    <property type="term" value="F:hydrolase activity"/>
    <property type="evidence" value="ECO:0007669"/>
    <property type="project" value="UniProtKB-KW"/>
</dbReference>
<sequence length="291" mass="31396">MSPAMDAGHRFDGYSWDVDYLHVDGRTLQATIYQPEGAGPFPVIVDVHGGAWVRGDVGRTEHALMNQSLAALGMVVVAVDFRQSEHNHYPDSVADVNFALRWVRAHASEFNGSARCIGALGSSSGGHLVLLNSLRPDDPRYATLAQDGVAPDGARPDYLILLCPIPDPQARLAYAREVGNHNIVKFTESYFCTAGSIEDGNPQRILARCEQLKLPPALLLQGGPGAAGVVEDKNVSPEIQQRFAAAYRAAGGQMQLELLPGAPHNFVNTAGEHLDAALAMMEVFIRQRLHG</sequence>
<dbReference type="Proteomes" id="UP000534388">
    <property type="component" value="Unassembled WGS sequence"/>
</dbReference>
<comment type="caution">
    <text evidence="3">The sequence shown here is derived from an EMBL/GenBank/DDBJ whole genome shotgun (WGS) entry which is preliminary data.</text>
</comment>
<evidence type="ECO:0000256" key="1">
    <source>
        <dbReference type="ARBA" id="ARBA00022801"/>
    </source>
</evidence>
<dbReference type="Pfam" id="PF20434">
    <property type="entry name" value="BD-FAE"/>
    <property type="match status" value="1"/>
</dbReference>
<evidence type="ECO:0000259" key="2">
    <source>
        <dbReference type="Pfam" id="PF20434"/>
    </source>
</evidence>
<evidence type="ECO:0000313" key="4">
    <source>
        <dbReference type="Proteomes" id="UP000534388"/>
    </source>
</evidence>
<dbReference type="AlphaFoldDB" id="A0A7W2EW01"/>